<evidence type="ECO:0000259" key="7">
    <source>
        <dbReference type="PROSITE" id="PS50928"/>
    </source>
</evidence>
<evidence type="ECO:0000256" key="2">
    <source>
        <dbReference type="ARBA" id="ARBA00022448"/>
    </source>
</evidence>
<reference evidence="8 9" key="1">
    <citation type="journal article" date="2021" name="Sci. Rep.">
        <title>Phenotypic and genomic hallmarks of a novel, potentially pathogenic rapidly growing Mycobacterium species related to the Mycobacterium fortuitum complex.</title>
        <authorList>
            <person name="Gharbi R."/>
            <person name="Khanna V."/>
            <person name="Frigui W."/>
            <person name="Mhenni B."/>
            <person name="Brosch R."/>
            <person name="Mardassi H."/>
        </authorList>
    </citation>
    <scope>NUCLEOTIDE SEQUENCE [LARGE SCALE GENOMIC DNA]</scope>
    <source>
        <strain evidence="8 9">TNTM28</strain>
    </source>
</reference>
<dbReference type="PANTHER" id="PTHR43386">
    <property type="entry name" value="OLIGOPEPTIDE TRANSPORT SYSTEM PERMEASE PROTEIN APPC"/>
    <property type="match status" value="1"/>
</dbReference>
<feature type="domain" description="ABC transmembrane type-1" evidence="7">
    <location>
        <begin position="71"/>
        <end position="251"/>
    </location>
</feature>
<feature type="transmembrane region" description="Helical" evidence="6">
    <location>
        <begin position="239"/>
        <end position="261"/>
    </location>
</feature>
<proteinExistence type="inferred from homology"/>
<comment type="similarity">
    <text evidence="6">Belongs to the binding-protein-dependent transport system permease family.</text>
</comment>
<evidence type="ECO:0000256" key="6">
    <source>
        <dbReference type="RuleBase" id="RU363032"/>
    </source>
</evidence>
<protein>
    <submittedName>
        <fullName evidence="8">ABC transporter permease subunit</fullName>
    </submittedName>
</protein>
<feature type="transmembrane region" description="Helical" evidence="6">
    <location>
        <begin position="107"/>
        <end position="125"/>
    </location>
</feature>
<dbReference type="CDD" id="cd06261">
    <property type="entry name" value="TM_PBP2"/>
    <property type="match status" value="1"/>
</dbReference>
<feature type="transmembrane region" description="Helical" evidence="6">
    <location>
        <begin position="131"/>
        <end position="150"/>
    </location>
</feature>
<keyword evidence="4 6" id="KW-1133">Transmembrane helix</keyword>
<dbReference type="InterPro" id="IPR000515">
    <property type="entry name" value="MetI-like"/>
</dbReference>
<keyword evidence="2 6" id="KW-0813">Transport</keyword>
<evidence type="ECO:0000313" key="8">
    <source>
        <dbReference type="EMBL" id="MBU9762619.1"/>
    </source>
</evidence>
<keyword evidence="9" id="KW-1185">Reference proteome</keyword>
<keyword evidence="3 6" id="KW-0812">Transmembrane</keyword>
<organism evidence="8 9">
    <name type="scientific">[Mycobacterium] fortunisiensis</name>
    <dbReference type="NCBI Taxonomy" id="2600579"/>
    <lineage>
        <taxon>Bacteria</taxon>
        <taxon>Bacillati</taxon>
        <taxon>Actinomycetota</taxon>
        <taxon>Actinomycetes</taxon>
        <taxon>Mycobacteriales</taxon>
        <taxon>Mycobacteriaceae</taxon>
        <taxon>Mycolicibacterium</taxon>
    </lineage>
</organism>
<feature type="transmembrane region" description="Helical" evidence="6">
    <location>
        <begin position="193"/>
        <end position="214"/>
    </location>
</feature>
<evidence type="ECO:0000256" key="4">
    <source>
        <dbReference type="ARBA" id="ARBA00022989"/>
    </source>
</evidence>
<comment type="subcellular location">
    <subcellularLocation>
        <location evidence="1 6">Cell membrane</location>
        <topology evidence="1 6">Multi-pass membrane protein</topology>
    </subcellularLocation>
</comment>
<dbReference type="Pfam" id="PF00528">
    <property type="entry name" value="BPD_transp_1"/>
    <property type="match status" value="1"/>
</dbReference>
<keyword evidence="5 6" id="KW-0472">Membrane</keyword>
<sequence>MRRRPTRFTRPLASALVAIPVATALLGPFVARYAPAAPQAPFGPSDWSCFGTDRLGRDVLAAVLTGGRPMLLTVVLTVAAAYAAGFVLGIVAAAARRPWMEDAIMRPIDVLLCLPVLLVVMVAALRSDGSGLAIAVAVGFMLVAPITRFVRMAARRVVQSPAMEALRMQGATAGERYIGYALRHLARPVVADVGVRLMAAIYVLASANFLGIGFDTTSTDWAVSVAANKDGLSTAPWSVYLPATLIVSLVLGLNLFCDAILADPTRRDLLRTHRD</sequence>
<dbReference type="EMBL" id="VOMB01000002">
    <property type="protein sequence ID" value="MBU9762619.1"/>
    <property type="molecule type" value="Genomic_DNA"/>
</dbReference>
<evidence type="ECO:0000256" key="3">
    <source>
        <dbReference type="ARBA" id="ARBA00022692"/>
    </source>
</evidence>
<dbReference type="InterPro" id="IPR050366">
    <property type="entry name" value="BP-dependent_transpt_permease"/>
</dbReference>
<dbReference type="Proteomes" id="UP000812982">
    <property type="component" value="Unassembled WGS sequence"/>
</dbReference>
<evidence type="ECO:0000313" key="9">
    <source>
        <dbReference type="Proteomes" id="UP000812982"/>
    </source>
</evidence>
<gene>
    <name evidence="8" type="ORF">FR943_01965</name>
</gene>
<evidence type="ECO:0000256" key="1">
    <source>
        <dbReference type="ARBA" id="ARBA00004651"/>
    </source>
</evidence>
<feature type="transmembrane region" description="Helical" evidence="6">
    <location>
        <begin position="70"/>
        <end position="95"/>
    </location>
</feature>
<dbReference type="PANTHER" id="PTHR43386:SF25">
    <property type="entry name" value="PEPTIDE ABC TRANSPORTER PERMEASE PROTEIN"/>
    <property type="match status" value="1"/>
</dbReference>
<name>A0ABS6KGD9_9MYCO</name>
<dbReference type="PROSITE" id="PS50928">
    <property type="entry name" value="ABC_TM1"/>
    <property type="match status" value="1"/>
</dbReference>
<evidence type="ECO:0000256" key="5">
    <source>
        <dbReference type="ARBA" id="ARBA00023136"/>
    </source>
</evidence>
<accession>A0ABS6KGD9</accession>
<comment type="caution">
    <text evidence="8">The sequence shown here is derived from an EMBL/GenBank/DDBJ whole genome shotgun (WGS) entry which is preliminary data.</text>
</comment>